<name>A0AAD1Y2T0_EUPCR</name>
<feature type="transmembrane region" description="Helical" evidence="1">
    <location>
        <begin position="21"/>
        <end position="40"/>
    </location>
</feature>
<keyword evidence="1" id="KW-0472">Membrane</keyword>
<keyword evidence="1" id="KW-1133">Transmembrane helix</keyword>
<protein>
    <submittedName>
        <fullName evidence="2">Uncharacterized protein</fullName>
    </submittedName>
</protein>
<reference evidence="2" key="1">
    <citation type="submission" date="2023-07" db="EMBL/GenBank/DDBJ databases">
        <authorList>
            <consortium name="AG Swart"/>
            <person name="Singh M."/>
            <person name="Singh A."/>
            <person name="Seah K."/>
            <person name="Emmerich C."/>
        </authorList>
    </citation>
    <scope>NUCLEOTIDE SEQUENCE</scope>
    <source>
        <strain evidence="2">DP1</strain>
    </source>
</reference>
<dbReference type="Proteomes" id="UP001295684">
    <property type="component" value="Unassembled WGS sequence"/>
</dbReference>
<comment type="caution">
    <text evidence="2">The sequence shown here is derived from an EMBL/GenBank/DDBJ whole genome shotgun (WGS) entry which is preliminary data.</text>
</comment>
<gene>
    <name evidence="2" type="ORF">ECRASSUSDP1_LOCUS24379</name>
</gene>
<accession>A0AAD1Y2T0</accession>
<keyword evidence="1" id="KW-0812">Transmembrane</keyword>
<dbReference type="AlphaFoldDB" id="A0AAD1Y2T0"/>
<evidence type="ECO:0000256" key="1">
    <source>
        <dbReference type="SAM" id="Phobius"/>
    </source>
</evidence>
<evidence type="ECO:0000313" key="3">
    <source>
        <dbReference type="Proteomes" id="UP001295684"/>
    </source>
</evidence>
<dbReference type="EMBL" id="CAMPGE010025104">
    <property type="protein sequence ID" value="CAI2382891.1"/>
    <property type="molecule type" value="Genomic_DNA"/>
</dbReference>
<keyword evidence="3" id="KW-1185">Reference proteome</keyword>
<proteinExistence type="predicted"/>
<sequence length="58" mass="7022">MSKIKNLKKKWDKYNGKLHRWFLQTFYYGAMPIIIYLGMFKYPRPPMVNFALAKIFSS</sequence>
<evidence type="ECO:0000313" key="2">
    <source>
        <dbReference type="EMBL" id="CAI2382891.1"/>
    </source>
</evidence>
<organism evidence="2 3">
    <name type="scientific">Euplotes crassus</name>
    <dbReference type="NCBI Taxonomy" id="5936"/>
    <lineage>
        <taxon>Eukaryota</taxon>
        <taxon>Sar</taxon>
        <taxon>Alveolata</taxon>
        <taxon>Ciliophora</taxon>
        <taxon>Intramacronucleata</taxon>
        <taxon>Spirotrichea</taxon>
        <taxon>Hypotrichia</taxon>
        <taxon>Euplotida</taxon>
        <taxon>Euplotidae</taxon>
        <taxon>Moneuplotes</taxon>
    </lineage>
</organism>